<evidence type="ECO:0000313" key="3">
    <source>
        <dbReference type="EMBL" id="STX30238.1"/>
    </source>
</evidence>
<reference evidence="3 4" key="1">
    <citation type="submission" date="2018-06" db="EMBL/GenBank/DDBJ databases">
        <authorList>
            <consortium name="Pathogen Informatics"/>
            <person name="Doyle S."/>
        </authorList>
    </citation>
    <scope>NUCLEOTIDE SEQUENCE [LARGE SCALE GENOMIC DNA]</scope>
    <source>
        <strain evidence="3 4">NCTC13315</strain>
    </source>
</reference>
<dbReference type="GO" id="GO:0003676">
    <property type="term" value="F:nucleic acid binding"/>
    <property type="evidence" value="ECO:0007669"/>
    <property type="project" value="InterPro"/>
</dbReference>
<evidence type="ECO:0000256" key="1">
    <source>
        <dbReference type="ARBA" id="ARBA00006738"/>
    </source>
</evidence>
<dbReference type="InterPro" id="IPR011335">
    <property type="entry name" value="Restrct_endonuc-II-like"/>
</dbReference>
<protein>
    <recommendedName>
        <fullName evidence="2">UPF0102 protein NCTC13315_02803</fullName>
    </recommendedName>
</protein>
<dbReference type="PANTHER" id="PTHR34039">
    <property type="entry name" value="UPF0102 PROTEIN YRAN"/>
    <property type="match status" value="1"/>
</dbReference>
<comment type="similarity">
    <text evidence="1 2">Belongs to the UPF0102 family.</text>
</comment>
<keyword evidence="3" id="KW-0255">Endonuclease</keyword>
<dbReference type="Pfam" id="PF02021">
    <property type="entry name" value="UPF0102"/>
    <property type="match status" value="1"/>
</dbReference>
<accession>A0A378I4W5</accession>
<dbReference type="Proteomes" id="UP000254968">
    <property type="component" value="Unassembled WGS sequence"/>
</dbReference>
<proteinExistence type="inferred from homology"/>
<dbReference type="HAMAP" id="MF_00048">
    <property type="entry name" value="UPF0102"/>
    <property type="match status" value="1"/>
</dbReference>
<dbReference type="GO" id="GO:0004519">
    <property type="term" value="F:endonuclease activity"/>
    <property type="evidence" value="ECO:0007669"/>
    <property type="project" value="UniProtKB-KW"/>
</dbReference>
<dbReference type="SUPFAM" id="SSF52980">
    <property type="entry name" value="Restriction endonuclease-like"/>
    <property type="match status" value="1"/>
</dbReference>
<dbReference type="AlphaFoldDB" id="A0A378I4W5"/>
<sequence length="131" mass="14996">MAAANFSNLNYPGKFMSQQLGFAAEQQACHYLLKQGLSLLVNNYRCRWGEIDLIMKDGNYLVFIEVRARSSSMFGGPFASITLTKQQKIIKTANHFILTKKWGDKYPVRFDVVGIDSRLQNIEWIKNAFIP</sequence>
<dbReference type="Gene3D" id="3.40.1350.10">
    <property type="match status" value="1"/>
</dbReference>
<keyword evidence="4" id="KW-1185">Reference proteome</keyword>
<dbReference type="InterPro" id="IPR003509">
    <property type="entry name" value="UPF0102_YraN-like"/>
</dbReference>
<dbReference type="EMBL" id="UGNV01000001">
    <property type="protein sequence ID" value="STX30238.1"/>
    <property type="molecule type" value="Genomic_DNA"/>
</dbReference>
<dbReference type="NCBIfam" id="TIGR00252">
    <property type="entry name" value="YraN family protein"/>
    <property type="match status" value="1"/>
</dbReference>
<gene>
    <name evidence="3" type="ORF">NCTC13315_02803</name>
</gene>
<dbReference type="NCBIfam" id="NF009150">
    <property type="entry name" value="PRK12497.1-3"/>
    <property type="match status" value="1"/>
</dbReference>
<evidence type="ECO:0000256" key="2">
    <source>
        <dbReference type="HAMAP-Rule" id="MF_00048"/>
    </source>
</evidence>
<dbReference type="CDD" id="cd20736">
    <property type="entry name" value="PoNe_Nuclease"/>
    <property type="match status" value="1"/>
</dbReference>
<dbReference type="InterPro" id="IPR011856">
    <property type="entry name" value="tRNA_endonuc-like_dom_sf"/>
</dbReference>
<keyword evidence="3" id="KW-0378">Hydrolase</keyword>
<dbReference type="PANTHER" id="PTHR34039:SF1">
    <property type="entry name" value="UPF0102 PROTEIN YRAN"/>
    <property type="match status" value="1"/>
</dbReference>
<keyword evidence="3" id="KW-0540">Nuclease</keyword>
<evidence type="ECO:0000313" key="4">
    <source>
        <dbReference type="Proteomes" id="UP000254968"/>
    </source>
</evidence>
<organism evidence="3 4">
    <name type="scientific">Legionella beliardensis</name>
    <dbReference type="NCBI Taxonomy" id="91822"/>
    <lineage>
        <taxon>Bacteria</taxon>
        <taxon>Pseudomonadati</taxon>
        <taxon>Pseudomonadota</taxon>
        <taxon>Gammaproteobacteria</taxon>
        <taxon>Legionellales</taxon>
        <taxon>Legionellaceae</taxon>
        <taxon>Legionella</taxon>
    </lineage>
</organism>
<name>A0A378I4W5_9GAMM</name>